<dbReference type="InterPro" id="IPR015421">
    <property type="entry name" value="PyrdxlP-dep_Trfase_major"/>
</dbReference>
<reference evidence="9 10" key="1">
    <citation type="submission" date="2020-06" db="EMBL/GenBank/DDBJ databases">
        <title>Genome sequence of Paramixta manurensis strain PD-1.</title>
        <authorList>
            <person name="Lee C.W."/>
            <person name="Kim J."/>
        </authorList>
    </citation>
    <scope>NUCLEOTIDE SEQUENCE [LARGE SCALE GENOMIC DNA]</scope>
    <source>
        <strain evidence="9 10">PD-1</strain>
    </source>
</reference>
<dbReference type="PANTHER" id="PTHR43586">
    <property type="entry name" value="CYSTEINE DESULFURASE"/>
    <property type="match status" value="1"/>
</dbReference>
<dbReference type="GO" id="GO:0031071">
    <property type="term" value="F:cysteine desulfurase activity"/>
    <property type="evidence" value="ECO:0007669"/>
    <property type="project" value="UniProtKB-EC"/>
</dbReference>
<dbReference type="InterPro" id="IPR015424">
    <property type="entry name" value="PyrdxlP-dep_Trfase"/>
</dbReference>
<dbReference type="InterPro" id="IPR000192">
    <property type="entry name" value="Aminotrans_V_dom"/>
</dbReference>
<evidence type="ECO:0000256" key="4">
    <source>
        <dbReference type="ARBA" id="ARBA00022679"/>
    </source>
</evidence>
<dbReference type="GO" id="GO:0006534">
    <property type="term" value="P:cysteine metabolic process"/>
    <property type="evidence" value="ECO:0007669"/>
    <property type="project" value="InterPro"/>
</dbReference>
<evidence type="ECO:0000256" key="5">
    <source>
        <dbReference type="ARBA" id="ARBA00022898"/>
    </source>
</evidence>
<gene>
    <name evidence="9" type="ORF">PMPD1_4244</name>
</gene>
<evidence type="ECO:0000259" key="8">
    <source>
        <dbReference type="Pfam" id="PF00266"/>
    </source>
</evidence>
<dbReference type="KEGG" id="pmak:PMPD1_4244"/>
<evidence type="ECO:0000313" key="10">
    <source>
        <dbReference type="Proteomes" id="UP000505325"/>
    </source>
</evidence>
<keyword evidence="4" id="KW-0808">Transferase</keyword>
<dbReference type="InterPro" id="IPR010970">
    <property type="entry name" value="Cys_dSase_SufS"/>
</dbReference>
<dbReference type="NCBIfam" id="TIGR03392">
    <property type="entry name" value="FeS_syn_CsdA"/>
    <property type="match status" value="1"/>
</dbReference>
<dbReference type="InterPro" id="IPR022471">
    <property type="entry name" value="Cys_desulphurase_CdsA"/>
</dbReference>
<dbReference type="Proteomes" id="UP000505325">
    <property type="component" value="Chromosome"/>
</dbReference>
<evidence type="ECO:0000256" key="3">
    <source>
        <dbReference type="ARBA" id="ARBA00012239"/>
    </source>
</evidence>
<dbReference type="CDD" id="cd06453">
    <property type="entry name" value="SufS_like"/>
    <property type="match status" value="1"/>
</dbReference>
<dbReference type="EC" id="2.8.1.7" evidence="3"/>
<accession>A0A6M8UEZ7</accession>
<dbReference type="AlphaFoldDB" id="A0A6M8UEZ7"/>
<dbReference type="GO" id="GO:0016226">
    <property type="term" value="P:iron-sulfur cluster assembly"/>
    <property type="evidence" value="ECO:0007669"/>
    <property type="project" value="InterPro"/>
</dbReference>
<evidence type="ECO:0000256" key="1">
    <source>
        <dbReference type="ARBA" id="ARBA00001933"/>
    </source>
</evidence>
<dbReference type="EMBL" id="CP054212">
    <property type="protein sequence ID" value="QKJ89145.1"/>
    <property type="molecule type" value="Genomic_DNA"/>
</dbReference>
<comment type="similarity">
    <text evidence="2">Belongs to the class-V pyridoxal-phosphate-dependent aminotransferase family. Csd subfamily.</text>
</comment>
<dbReference type="Pfam" id="PF00266">
    <property type="entry name" value="Aminotran_5"/>
    <property type="match status" value="1"/>
</dbReference>
<evidence type="ECO:0000256" key="6">
    <source>
        <dbReference type="ARBA" id="ARBA00050776"/>
    </source>
</evidence>
<feature type="domain" description="Aminotransferase class V" evidence="8">
    <location>
        <begin position="23"/>
        <end position="387"/>
    </location>
</feature>
<dbReference type="Gene3D" id="3.90.1150.10">
    <property type="entry name" value="Aspartate Aminotransferase, domain 1"/>
    <property type="match status" value="1"/>
</dbReference>
<dbReference type="PANTHER" id="PTHR43586:SF8">
    <property type="entry name" value="CYSTEINE DESULFURASE 1, CHLOROPLASTIC"/>
    <property type="match status" value="1"/>
</dbReference>
<comment type="catalytic activity">
    <reaction evidence="6">
        <text>(sulfur carrier)-H + L-cysteine = (sulfur carrier)-SH + L-alanine</text>
        <dbReference type="Rhea" id="RHEA:43892"/>
        <dbReference type="Rhea" id="RHEA-COMP:14737"/>
        <dbReference type="Rhea" id="RHEA-COMP:14739"/>
        <dbReference type="ChEBI" id="CHEBI:29917"/>
        <dbReference type="ChEBI" id="CHEBI:35235"/>
        <dbReference type="ChEBI" id="CHEBI:57972"/>
        <dbReference type="ChEBI" id="CHEBI:64428"/>
        <dbReference type="EC" id="2.8.1.7"/>
    </reaction>
</comment>
<dbReference type="SUPFAM" id="SSF53383">
    <property type="entry name" value="PLP-dependent transferases"/>
    <property type="match status" value="1"/>
</dbReference>
<dbReference type="InterPro" id="IPR015422">
    <property type="entry name" value="PyrdxlP-dep_Trfase_small"/>
</dbReference>
<proteinExistence type="inferred from homology"/>
<name>A0A6M8UEZ7_9GAMM</name>
<keyword evidence="10" id="KW-1185">Reference proteome</keyword>
<sequence length="404" mass="44540">MKQNFDNHHFREQFPAIKNIGMVYLDSAATALKPQVMIDTINDYFANNGATVHRSLHQTGKETTEQYEAARYKCASLINSPAVENVIWTRGATESINMIAYGYLQHAIKDGDEIIINDAEHHSNLIPWLMVAKIKGAKIVRLPLRENGTIDVQCLDTLISAKTKFIALTQMSNVTGFMPDIQAVIEKAHRKGVKVAVDGAQGAAHSPLDVIASGIDFYVLSAHKMYGPTGVGVLYYSPNIADEFFPVYGGGQMLSTLEGETIIPKKSPFKYEAGTPNIAGILGFGAVLDWLKNYDMEVLKNHSKQLVDIIDRELQSTVPGYIRYSQPGSSILSFNISGLHHVDFSTLLSEFGISIRSGKHCAIPLMKHFGISGTLRASLAPYNNESDAFHFIDAIKQTLKILRP</sequence>
<dbReference type="PROSITE" id="PS00595">
    <property type="entry name" value="AA_TRANSFER_CLASS_5"/>
    <property type="match status" value="1"/>
</dbReference>
<dbReference type="GO" id="GO:0030170">
    <property type="term" value="F:pyridoxal phosphate binding"/>
    <property type="evidence" value="ECO:0007669"/>
    <property type="project" value="InterPro"/>
</dbReference>
<evidence type="ECO:0000256" key="7">
    <source>
        <dbReference type="RuleBase" id="RU004504"/>
    </source>
</evidence>
<evidence type="ECO:0000313" key="9">
    <source>
        <dbReference type="EMBL" id="QKJ89145.1"/>
    </source>
</evidence>
<evidence type="ECO:0000256" key="2">
    <source>
        <dbReference type="ARBA" id="ARBA00010447"/>
    </source>
</evidence>
<comment type="cofactor">
    <cofactor evidence="1 7">
        <name>pyridoxal 5'-phosphate</name>
        <dbReference type="ChEBI" id="CHEBI:597326"/>
    </cofactor>
</comment>
<dbReference type="InterPro" id="IPR020578">
    <property type="entry name" value="Aminotrans_V_PyrdxlP_BS"/>
</dbReference>
<protein>
    <recommendedName>
        <fullName evidence="3">cysteine desulfurase</fullName>
        <ecNumber evidence="3">2.8.1.7</ecNumber>
    </recommendedName>
</protein>
<dbReference type="RefSeq" id="WP_173635963.1">
    <property type="nucleotide sequence ID" value="NZ_CP054212.1"/>
</dbReference>
<keyword evidence="5" id="KW-0663">Pyridoxal phosphate</keyword>
<dbReference type="Gene3D" id="3.40.640.10">
    <property type="entry name" value="Type I PLP-dependent aspartate aminotransferase-like (Major domain)"/>
    <property type="match status" value="1"/>
</dbReference>
<organism evidence="9 10">
    <name type="scientific">Paramixta manurensis</name>
    <dbReference type="NCBI Taxonomy" id="2740817"/>
    <lineage>
        <taxon>Bacteria</taxon>
        <taxon>Pseudomonadati</taxon>
        <taxon>Pseudomonadota</taxon>
        <taxon>Gammaproteobacteria</taxon>
        <taxon>Enterobacterales</taxon>
        <taxon>Erwiniaceae</taxon>
        <taxon>Paramixta</taxon>
    </lineage>
</organism>